<dbReference type="EMBL" id="AP019834">
    <property type="protein sequence ID" value="BBM48371.1"/>
    <property type="molecule type" value="Genomic_DNA"/>
</dbReference>
<protein>
    <submittedName>
        <fullName evidence="2">TIR domain protein</fullName>
    </submittedName>
</protein>
<gene>
    <name evidence="2" type="ORF">JMUB3933_1887</name>
</gene>
<dbReference type="GO" id="GO:0007165">
    <property type="term" value="P:signal transduction"/>
    <property type="evidence" value="ECO:0007669"/>
    <property type="project" value="InterPro"/>
</dbReference>
<dbReference type="Proteomes" id="UP000321397">
    <property type="component" value="Chromosome"/>
</dbReference>
<proteinExistence type="predicted"/>
<dbReference type="Gene3D" id="3.40.50.10140">
    <property type="entry name" value="Toll/interleukin-1 receptor homology (TIR) domain"/>
    <property type="match status" value="1"/>
</dbReference>
<sequence length="59" mass="6921">MSDNSLKSDMVKLEWQNALIKSLSSDTKFIPVRLDRSEMPAILKQILYLDVFQMDLKLY</sequence>
<dbReference type="AlphaFoldDB" id="A0A510KCC7"/>
<organism evidence="2 3">
    <name type="scientific">Leptotrichia wadei</name>
    <dbReference type="NCBI Taxonomy" id="157687"/>
    <lineage>
        <taxon>Bacteria</taxon>
        <taxon>Fusobacteriati</taxon>
        <taxon>Fusobacteriota</taxon>
        <taxon>Fusobacteriia</taxon>
        <taxon>Fusobacteriales</taxon>
        <taxon>Leptotrichiaceae</taxon>
        <taxon>Leptotrichia</taxon>
    </lineage>
</organism>
<dbReference type="InterPro" id="IPR035897">
    <property type="entry name" value="Toll_tir_struct_dom_sf"/>
</dbReference>
<dbReference type="InterPro" id="IPR000157">
    <property type="entry name" value="TIR_dom"/>
</dbReference>
<dbReference type="SUPFAM" id="SSF52200">
    <property type="entry name" value="Toll/Interleukin receptor TIR domain"/>
    <property type="match status" value="1"/>
</dbReference>
<evidence type="ECO:0000259" key="1">
    <source>
        <dbReference type="Pfam" id="PF13676"/>
    </source>
</evidence>
<accession>A0A510KCC7</accession>
<reference evidence="2 3" key="1">
    <citation type="submission" date="2019-07" db="EMBL/GenBank/DDBJ databases">
        <title>Complete Genome Sequence of Leptotrichia wadei Strain JMUB3933.</title>
        <authorList>
            <person name="Watanabe S."/>
            <person name="Cui L."/>
        </authorList>
    </citation>
    <scope>NUCLEOTIDE SEQUENCE [LARGE SCALE GENOMIC DNA]</scope>
    <source>
        <strain evidence="2 3">JMUB3933</strain>
    </source>
</reference>
<evidence type="ECO:0000313" key="3">
    <source>
        <dbReference type="Proteomes" id="UP000321397"/>
    </source>
</evidence>
<dbReference type="Pfam" id="PF13676">
    <property type="entry name" value="TIR_2"/>
    <property type="match status" value="1"/>
</dbReference>
<name>A0A510KCC7_9FUSO</name>
<feature type="domain" description="TIR" evidence="1">
    <location>
        <begin position="1"/>
        <end position="53"/>
    </location>
</feature>
<evidence type="ECO:0000313" key="2">
    <source>
        <dbReference type="EMBL" id="BBM48371.1"/>
    </source>
</evidence>